<dbReference type="EMBL" id="CAJNON010004027">
    <property type="protein sequence ID" value="CAF1528425.1"/>
    <property type="molecule type" value="Genomic_DNA"/>
</dbReference>
<dbReference type="SUPFAM" id="SSF54928">
    <property type="entry name" value="RNA-binding domain, RBD"/>
    <property type="match status" value="1"/>
</dbReference>
<gene>
    <name evidence="1" type="ORF">VCS650_LOCUS43593</name>
</gene>
<dbReference type="GO" id="GO:0003676">
    <property type="term" value="F:nucleic acid binding"/>
    <property type="evidence" value="ECO:0007669"/>
    <property type="project" value="InterPro"/>
</dbReference>
<name>A0A815UWP7_9BILA</name>
<dbReference type="OrthoDB" id="10057102at2759"/>
<dbReference type="InterPro" id="IPR035979">
    <property type="entry name" value="RBD_domain_sf"/>
</dbReference>
<proteinExistence type="predicted"/>
<accession>A0A815UWP7</accession>
<organism evidence="1 2">
    <name type="scientific">Adineta steineri</name>
    <dbReference type="NCBI Taxonomy" id="433720"/>
    <lineage>
        <taxon>Eukaryota</taxon>
        <taxon>Metazoa</taxon>
        <taxon>Spiralia</taxon>
        <taxon>Gnathifera</taxon>
        <taxon>Rotifera</taxon>
        <taxon>Eurotatoria</taxon>
        <taxon>Bdelloidea</taxon>
        <taxon>Adinetida</taxon>
        <taxon>Adinetidae</taxon>
        <taxon>Adineta</taxon>
    </lineage>
</organism>
<feature type="non-terminal residue" evidence="1">
    <location>
        <position position="84"/>
    </location>
</feature>
<reference evidence="1" key="1">
    <citation type="submission" date="2021-02" db="EMBL/GenBank/DDBJ databases">
        <authorList>
            <person name="Nowell W R."/>
        </authorList>
    </citation>
    <scope>NUCLEOTIDE SEQUENCE</scope>
</reference>
<evidence type="ECO:0000313" key="1">
    <source>
        <dbReference type="EMBL" id="CAF1528425.1"/>
    </source>
</evidence>
<protein>
    <submittedName>
        <fullName evidence="1">Uncharacterized protein</fullName>
    </submittedName>
</protein>
<dbReference type="AlphaFoldDB" id="A0A815UWP7"/>
<evidence type="ECO:0000313" key="2">
    <source>
        <dbReference type="Proteomes" id="UP000663891"/>
    </source>
</evidence>
<sequence length="84" mass="9520">MASNDDDTLVYVTDIPSSIPEKDVEQMLQNRAESIGRMKISNVKCYSKLGIAVIQLMNKDDKIYLVDSVQSTILDRQHRISVSF</sequence>
<comment type="caution">
    <text evidence="1">The sequence shown here is derived from an EMBL/GenBank/DDBJ whole genome shotgun (WGS) entry which is preliminary data.</text>
</comment>
<dbReference type="Proteomes" id="UP000663891">
    <property type="component" value="Unassembled WGS sequence"/>
</dbReference>